<organism evidence="5 6">
    <name type="scientific">Clostridium simiarum</name>
    <dbReference type="NCBI Taxonomy" id="2841506"/>
    <lineage>
        <taxon>Bacteria</taxon>
        <taxon>Bacillati</taxon>
        <taxon>Bacillota</taxon>
        <taxon>Clostridia</taxon>
        <taxon>Eubacteriales</taxon>
        <taxon>Clostridiaceae</taxon>
        <taxon>Clostridium</taxon>
    </lineage>
</organism>
<keyword evidence="3" id="KW-0802">TPR repeat</keyword>
<evidence type="ECO:0000256" key="1">
    <source>
        <dbReference type="ARBA" id="ARBA00022553"/>
    </source>
</evidence>
<keyword evidence="1 2" id="KW-0597">Phosphoprotein</keyword>
<dbReference type="Proteomes" id="UP000736583">
    <property type="component" value="Unassembled WGS sequence"/>
</dbReference>
<comment type="caution">
    <text evidence="5">The sequence shown here is derived from an EMBL/GenBank/DDBJ whole genome shotgun (WGS) entry which is preliminary data.</text>
</comment>
<gene>
    <name evidence="5" type="ORF">KQI89_11530</name>
</gene>
<dbReference type="PANTHER" id="PTHR44591">
    <property type="entry name" value="STRESS RESPONSE REGULATOR PROTEIN 1"/>
    <property type="match status" value="1"/>
</dbReference>
<evidence type="ECO:0000313" key="5">
    <source>
        <dbReference type="EMBL" id="MBU5592389.1"/>
    </source>
</evidence>
<accession>A0ABS6F3E1</accession>
<feature type="repeat" description="TPR" evidence="3">
    <location>
        <begin position="123"/>
        <end position="156"/>
    </location>
</feature>
<dbReference type="InterPro" id="IPR050595">
    <property type="entry name" value="Bact_response_regulator"/>
</dbReference>
<dbReference type="RefSeq" id="WP_216457174.1">
    <property type="nucleotide sequence ID" value="NZ_JAHLQL010000003.1"/>
</dbReference>
<feature type="modified residue" description="4-aspartylphosphate" evidence="2">
    <location>
        <position position="52"/>
    </location>
</feature>
<evidence type="ECO:0000256" key="2">
    <source>
        <dbReference type="PROSITE-ProRule" id="PRU00169"/>
    </source>
</evidence>
<dbReference type="CDD" id="cd00156">
    <property type="entry name" value="REC"/>
    <property type="match status" value="1"/>
</dbReference>
<keyword evidence="6" id="KW-1185">Reference proteome</keyword>
<dbReference type="PROSITE" id="PS50005">
    <property type="entry name" value="TPR"/>
    <property type="match status" value="1"/>
</dbReference>
<proteinExistence type="predicted"/>
<dbReference type="InterPro" id="IPR019734">
    <property type="entry name" value="TPR_rpt"/>
</dbReference>
<reference evidence="5 6" key="1">
    <citation type="submission" date="2021-06" db="EMBL/GenBank/DDBJ databases">
        <authorList>
            <person name="Sun Q."/>
            <person name="Li D."/>
        </authorList>
    </citation>
    <scope>NUCLEOTIDE SEQUENCE [LARGE SCALE GENOMIC DNA]</scope>
    <source>
        <strain evidence="5 6">MSJ-4</strain>
    </source>
</reference>
<dbReference type="SMART" id="SM00448">
    <property type="entry name" value="REC"/>
    <property type="match status" value="1"/>
</dbReference>
<dbReference type="EMBL" id="JAHLQL010000003">
    <property type="protein sequence ID" value="MBU5592389.1"/>
    <property type="molecule type" value="Genomic_DNA"/>
</dbReference>
<dbReference type="InterPro" id="IPR001789">
    <property type="entry name" value="Sig_transdc_resp-reg_receiver"/>
</dbReference>
<dbReference type="PANTHER" id="PTHR44591:SF3">
    <property type="entry name" value="RESPONSE REGULATORY DOMAIN-CONTAINING PROTEIN"/>
    <property type="match status" value="1"/>
</dbReference>
<protein>
    <submittedName>
        <fullName evidence="5">Response regulator</fullName>
    </submittedName>
</protein>
<sequence>MGKVLVVDDTKNIRMMLTTCLEIEGYDVIQCKNGYEALEVFEKEELELAFIDIKMPEVSGTELLKKIRVQNINTPVIIMTAFATVKNAIDCTKLGAVAYLQKPFTTDKIKAILKESTFKVEKSQYHIKMAEEFLEQGKLEEATNILKKYLSIEPSNGKIYYLIGKAYEREGNVNEALKFFKVSEVFGYECSDKRG</sequence>
<evidence type="ECO:0000256" key="3">
    <source>
        <dbReference type="PROSITE-ProRule" id="PRU00339"/>
    </source>
</evidence>
<dbReference type="Pfam" id="PF14559">
    <property type="entry name" value="TPR_19"/>
    <property type="match status" value="1"/>
</dbReference>
<feature type="domain" description="Response regulatory" evidence="4">
    <location>
        <begin position="3"/>
        <end position="117"/>
    </location>
</feature>
<dbReference type="Pfam" id="PF00072">
    <property type="entry name" value="Response_reg"/>
    <property type="match status" value="1"/>
</dbReference>
<evidence type="ECO:0000313" key="6">
    <source>
        <dbReference type="Proteomes" id="UP000736583"/>
    </source>
</evidence>
<name>A0ABS6F3E1_9CLOT</name>
<evidence type="ECO:0000259" key="4">
    <source>
        <dbReference type="PROSITE" id="PS50110"/>
    </source>
</evidence>
<dbReference type="PROSITE" id="PS50110">
    <property type="entry name" value="RESPONSE_REGULATORY"/>
    <property type="match status" value="1"/>
</dbReference>